<dbReference type="Proteomes" id="UP000184310">
    <property type="component" value="Unassembled WGS sequence"/>
</dbReference>
<dbReference type="OrthoDB" id="1936178at2"/>
<keyword evidence="3" id="KW-1185">Reference proteome</keyword>
<dbReference type="EMBL" id="FQZB01000016">
    <property type="protein sequence ID" value="SHK32710.1"/>
    <property type="molecule type" value="Genomic_DNA"/>
</dbReference>
<reference evidence="2 3" key="1">
    <citation type="submission" date="2016-11" db="EMBL/GenBank/DDBJ databases">
        <authorList>
            <person name="Jaros S."/>
            <person name="Januszkiewicz K."/>
            <person name="Wedrychowicz H."/>
        </authorList>
    </citation>
    <scope>NUCLEOTIDE SEQUENCE [LARGE SCALE GENOMIC DNA]</scope>
    <source>
        <strain evidence="2 3">DSM 21758</strain>
    </source>
</reference>
<evidence type="ECO:0000256" key="1">
    <source>
        <dbReference type="SAM" id="Phobius"/>
    </source>
</evidence>
<dbReference type="AlphaFoldDB" id="A0A1M6RJV3"/>
<dbReference type="Pfam" id="PF11667">
    <property type="entry name" value="DUF3267"/>
    <property type="match status" value="1"/>
</dbReference>
<organism evidence="2 3">
    <name type="scientific">Clostridium cavendishii DSM 21758</name>
    <dbReference type="NCBI Taxonomy" id="1121302"/>
    <lineage>
        <taxon>Bacteria</taxon>
        <taxon>Bacillati</taxon>
        <taxon>Bacillota</taxon>
        <taxon>Clostridia</taxon>
        <taxon>Eubacteriales</taxon>
        <taxon>Clostridiaceae</taxon>
        <taxon>Clostridium</taxon>
    </lineage>
</organism>
<gene>
    <name evidence="2" type="ORF">SAMN02745163_03605</name>
</gene>
<dbReference type="STRING" id="1121302.SAMN02745163_03605"/>
<feature type="transmembrane region" description="Helical" evidence="1">
    <location>
        <begin position="125"/>
        <end position="145"/>
    </location>
</feature>
<sequence length="172" mass="19223">MSFVITKKTHILCLVIACVIVVLQMDTVIKINADIIELFQSYVVLNYYLMLLIIATINTLIHELLHGLAYKIFGGKFRIGFKGIFAYTKETTGIRLTVIEFTIVLLAPVTLISVISLFIPIVGGLIFYINLLGSTGDLLMAFWLIRADKNSLILDTDKGFDVIKNIVVLNKV</sequence>
<evidence type="ECO:0000313" key="3">
    <source>
        <dbReference type="Proteomes" id="UP000184310"/>
    </source>
</evidence>
<evidence type="ECO:0000313" key="2">
    <source>
        <dbReference type="EMBL" id="SHK32710.1"/>
    </source>
</evidence>
<dbReference type="InterPro" id="IPR021683">
    <property type="entry name" value="DUF3267"/>
</dbReference>
<feature type="transmembrane region" description="Helical" evidence="1">
    <location>
        <begin position="94"/>
        <end position="119"/>
    </location>
</feature>
<keyword evidence="1" id="KW-1133">Transmembrane helix</keyword>
<accession>A0A1M6RJV3</accession>
<keyword evidence="1" id="KW-0472">Membrane</keyword>
<feature type="transmembrane region" description="Helical" evidence="1">
    <location>
        <begin position="49"/>
        <end position="73"/>
    </location>
</feature>
<keyword evidence="1" id="KW-0812">Transmembrane</keyword>
<proteinExistence type="predicted"/>
<name>A0A1M6RJV3_9CLOT</name>
<protein>
    <submittedName>
        <fullName evidence="2">Putative zincin peptidase</fullName>
    </submittedName>
</protein>
<dbReference type="RefSeq" id="WP_072991218.1">
    <property type="nucleotide sequence ID" value="NZ_FQZB01000016.1"/>
</dbReference>